<reference evidence="2" key="1">
    <citation type="journal article" date="2020" name="Stud. Mycol.">
        <title>101 Dothideomycetes genomes: a test case for predicting lifestyles and emergence of pathogens.</title>
        <authorList>
            <person name="Haridas S."/>
            <person name="Albert R."/>
            <person name="Binder M."/>
            <person name="Bloem J."/>
            <person name="Labutti K."/>
            <person name="Salamov A."/>
            <person name="Andreopoulos B."/>
            <person name="Baker S."/>
            <person name="Barry K."/>
            <person name="Bills G."/>
            <person name="Bluhm B."/>
            <person name="Cannon C."/>
            <person name="Castanera R."/>
            <person name="Culley D."/>
            <person name="Daum C."/>
            <person name="Ezra D."/>
            <person name="Gonzalez J."/>
            <person name="Henrissat B."/>
            <person name="Kuo A."/>
            <person name="Liang C."/>
            <person name="Lipzen A."/>
            <person name="Lutzoni F."/>
            <person name="Magnuson J."/>
            <person name="Mondo S."/>
            <person name="Nolan M."/>
            <person name="Ohm R."/>
            <person name="Pangilinan J."/>
            <person name="Park H.-J."/>
            <person name="Ramirez L."/>
            <person name="Alfaro M."/>
            <person name="Sun H."/>
            <person name="Tritt A."/>
            <person name="Yoshinaga Y."/>
            <person name="Zwiers L.-H."/>
            <person name="Turgeon B."/>
            <person name="Goodwin S."/>
            <person name="Spatafora J."/>
            <person name="Crous P."/>
            <person name="Grigoriev I."/>
        </authorList>
    </citation>
    <scope>NUCLEOTIDE SEQUENCE</scope>
    <source>
        <strain evidence="2">CBS 175.79</strain>
    </source>
</reference>
<dbReference type="GeneID" id="54288646"/>
<accession>A0A6A5XJC0</accession>
<feature type="region of interest" description="Disordered" evidence="1">
    <location>
        <begin position="148"/>
        <end position="174"/>
    </location>
</feature>
<evidence type="ECO:0000313" key="2">
    <source>
        <dbReference type="EMBL" id="KAF2012959.1"/>
    </source>
</evidence>
<gene>
    <name evidence="2" type="ORF">BU24DRAFT_453253</name>
</gene>
<sequence length="198" mass="23065">MCNFGIMGGYKVRSVVRSLWFGLLVKTDIDAKRTASYLERQHCYKIRIHTCTHQHHDLHIQITATTTPEDVQLKNTTIHHAGQFPWRTLPPAMARPAKRHNLHHLRLQHNLHPLLHPLRRRDQPLQEMGPRALERRQRCSRILPPLRHANHGAVPLHPRHDPRHPSQTLPPAPRQPLHLRLVRPVDLLGCVYGHRDVL</sequence>
<dbReference type="Proteomes" id="UP000799778">
    <property type="component" value="Unassembled WGS sequence"/>
</dbReference>
<evidence type="ECO:0000313" key="3">
    <source>
        <dbReference type="Proteomes" id="UP000799778"/>
    </source>
</evidence>
<keyword evidence="3" id="KW-1185">Reference proteome</keyword>
<evidence type="ECO:0000256" key="1">
    <source>
        <dbReference type="SAM" id="MobiDB-lite"/>
    </source>
</evidence>
<dbReference type="RefSeq" id="XP_033381298.1">
    <property type="nucleotide sequence ID" value="XM_033531249.1"/>
</dbReference>
<proteinExistence type="predicted"/>
<dbReference type="EMBL" id="ML978072">
    <property type="protein sequence ID" value="KAF2012959.1"/>
    <property type="molecule type" value="Genomic_DNA"/>
</dbReference>
<dbReference type="AlphaFoldDB" id="A0A6A5XJC0"/>
<organism evidence="2 3">
    <name type="scientific">Aaosphaeria arxii CBS 175.79</name>
    <dbReference type="NCBI Taxonomy" id="1450172"/>
    <lineage>
        <taxon>Eukaryota</taxon>
        <taxon>Fungi</taxon>
        <taxon>Dikarya</taxon>
        <taxon>Ascomycota</taxon>
        <taxon>Pezizomycotina</taxon>
        <taxon>Dothideomycetes</taxon>
        <taxon>Pleosporomycetidae</taxon>
        <taxon>Pleosporales</taxon>
        <taxon>Pleosporales incertae sedis</taxon>
        <taxon>Aaosphaeria</taxon>
    </lineage>
</organism>
<name>A0A6A5XJC0_9PLEO</name>
<protein>
    <submittedName>
        <fullName evidence="2">Uncharacterized protein</fullName>
    </submittedName>
</protein>